<dbReference type="EMBL" id="PGXC01000003">
    <property type="protein sequence ID" value="PKK91092.1"/>
    <property type="molecule type" value="Genomic_DNA"/>
</dbReference>
<accession>A0A2N1PS43</accession>
<evidence type="ECO:0000313" key="2">
    <source>
        <dbReference type="Proteomes" id="UP000233256"/>
    </source>
</evidence>
<comment type="caution">
    <text evidence="1">The sequence shown here is derived from an EMBL/GenBank/DDBJ whole genome shotgun (WGS) entry which is preliminary data.</text>
</comment>
<organism evidence="1 2">
    <name type="scientific">Candidatus Wallbacteria bacterium HGW-Wallbacteria-1</name>
    <dbReference type="NCBI Taxonomy" id="2013854"/>
    <lineage>
        <taxon>Bacteria</taxon>
        <taxon>Candidatus Walliibacteriota</taxon>
    </lineage>
</organism>
<dbReference type="Proteomes" id="UP000233256">
    <property type="component" value="Unassembled WGS sequence"/>
</dbReference>
<dbReference type="AlphaFoldDB" id="A0A2N1PS43"/>
<evidence type="ECO:0000313" key="1">
    <source>
        <dbReference type="EMBL" id="PKK91092.1"/>
    </source>
</evidence>
<reference evidence="1 2" key="1">
    <citation type="journal article" date="2017" name="ISME J.">
        <title>Potential for microbial H2 and metal transformations associated with novel bacteria and archaea in deep terrestrial subsurface sediments.</title>
        <authorList>
            <person name="Hernsdorf A.W."/>
            <person name="Amano Y."/>
            <person name="Miyakawa K."/>
            <person name="Ise K."/>
            <person name="Suzuki Y."/>
            <person name="Anantharaman K."/>
            <person name="Probst A."/>
            <person name="Burstein D."/>
            <person name="Thomas B.C."/>
            <person name="Banfield J.F."/>
        </authorList>
    </citation>
    <scope>NUCLEOTIDE SEQUENCE [LARGE SCALE GENOMIC DNA]</scope>
    <source>
        <strain evidence="1">HGW-Wallbacteria-1</strain>
    </source>
</reference>
<gene>
    <name evidence="1" type="ORF">CVV64_04800</name>
</gene>
<sequence>MEKFQPGRKITFAPGVLFEITKVSDGLIAGTFHGESEVFTFSKEQVSQFLTGFLAPPEIGMALEIIRKSRANAKSDHNTETDNSLTASERVRFSGISRSGKILYGLVAVMLCANLVFRFTAGRSTDSSPSPNISETENGRIRLFREKILNVMGEQGKALKPSQDPPGLEDGEFSLICAGDGLMIAHGKKILNPRLLLMPFIEENSNLSESQETVLPMEKEILEALKKWYVLEKNQN</sequence>
<name>A0A2N1PS43_9BACT</name>
<proteinExistence type="predicted"/>
<protein>
    <submittedName>
        <fullName evidence="1">Uncharacterized protein</fullName>
    </submittedName>
</protein>